<feature type="domain" description="Nucleotidyl transferase" evidence="9">
    <location>
        <begin position="8"/>
        <end position="271"/>
    </location>
</feature>
<organism evidence="10 11">
    <name type="scientific">Thiomicrorhabdus sediminis</name>
    <dbReference type="NCBI Taxonomy" id="2580412"/>
    <lineage>
        <taxon>Bacteria</taxon>
        <taxon>Pseudomonadati</taxon>
        <taxon>Pseudomonadota</taxon>
        <taxon>Gammaproteobacteria</taxon>
        <taxon>Thiotrichales</taxon>
        <taxon>Piscirickettsiaceae</taxon>
        <taxon>Thiomicrorhabdus</taxon>
    </lineage>
</organism>
<evidence type="ECO:0000256" key="7">
    <source>
        <dbReference type="ARBA" id="ARBA00048128"/>
    </source>
</evidence>
<evidence type="ECO:0000256" key="4">
    <source>
        <dbReference type="ARBA" id="ARBA00022679"/>
    </source>
</evidence>
<evidence type="ECO:0000256" key="2">
    <source>
        <dbReference type="ARBA" id="ARBA00012415"/>
    </source>
</evidence>
<proteinExistence type="inferred from homology"/>
<evidence type="ECO:0000313" key="11">
    <source>
        <dbReference type="Proteomes" id="UP000304864"/>
    </source>
</evidence>
<dbReference type="PANTHER" id="PTHR43197:SF1">
    <property type="entry name" value="UTP--GLUCOSE-1-PHOSPHATE URIDYLYLTRANSFERASE"/>
    <property type="match status" value="1"/>
</dbReference>
<dbReference type="AlphaFoldDB" id="A0A4P9K3Y0"/>
<keyword evidence="11" id="KW-1185">Reference proteome</keyword>
<dbReference type="KEGG" id="thig:FE785_02515"/>
<comment type="similarity">
    <text evidence="1 8">Belongs to the UDPGP type 2 family.</text>
</comment>
<dbReference type="PANTHER" id="PTHR43197">
    <property type="entry name" value="UTP--GLUCOSE-1-PHOSPHATE URIDYLYLTRANSFERASE"/>
    <property type="match status" value="1"/>
</dbReference>
<evidence type="ECO:0000256" key="8">
    <source>
        <dbReference type="RuleBase" id="RU361259"/>
    </source>
</evidence>
<dbReference type="EMBL" id="CP040602">
    <property type="protein sequence ID" value="QCU89588.1"/>
    <property type="molecule type" value="Genomic_DNA"/>
</dbReference>
<reference evidence="10 11" key="1">
    <citation type="submission" date="2019-05" db="EMBL/GenBank/DDBJ databases">
        <title>Thiomicrorhabdus sediminis sp. nov, a novel sulfur-oxidizing bacterium isolated from coastal sediment.</title>
        <authorList>
            <person name="Liu X."/>
        </authorList>
    </citation>
    <scope>NUCLEOTIDE SEQUENCE [LARGE SCALE GENOMIC DNA]</scope>
    <source>
        <strain evidence="10 11">G1</strain>
    </source>
</reference>
<dbReference type="RefSeq" id="WP_138564095.1">
    <property type="nucleotide sequence ID" value="NZ_CP040602.1"/>
</dbReference>
<dbReference type="InterPro" id="IPR005835">
    <property type="entry name" value="NTP_transferase_dom"/>
</dbReference>
<name>A0A4P9K3Y0_9GAMM</name>
<keyword evidence="5 8" id="KW-0548">Nucleotidyltransferase</keyword>
<protein>
    <recommendedName>
        <fullName evidence="3 8">UTP--glucose-1-phosphate uridylyltransferase</fullName>
        <ecNumber evidence="2 8">2.7.7.9</ecNumber>
    </recommendedName>
    <alternativeName>
        <fullName evidence="8">UDP-glucose pyrophosphorylase</fullName>
    </alternativeName>
</protein>
<keyword evidence="4 8" id="KW-0808">Transferase</keyword>
<dbReference type="GO" id="GO:0006011">
    <property type="term" value="P:UDP-alpha-D-glucose metabolic process"/>
    <property type="evidence" value="ECO:0007669"/>
    <property type="project" value="InterPro"/>
</dbReference>
<evidence type="ECO:0000256" key="6">
    <source>
        <dbReference type="ARBA" id="ARBA00037294"/>
    </source>
</evidence>
<evidence type="ECO:0000259" key="9">
    <source>
        <dbReference type="Pfam" id="PF00483"/>
    </source>
</evidence>
<evidence type="ECO:0000313" key="10">
    <source>
        <dbReference type="EMBL" id="QCU89588.1"/>
    </source>
</evidence>
<dbReference type="Proteomes" id="UP000304864">
    <property type="component" value="Chromosome"/>
</dbReference>
<comment type="function">
    <text evidence="6">May play a role in stationary phase survival.</text>
</comment>
<dbReference type="SUPFAM" id="SSF53448">
    <property type="entry name" value="Nucleotide-diphospho-sugar transferases"/>
    <property type="match status" value="1"/>
</dbReference>
<dbReference type="EC" id="2.7.7.9" evidence="2 8"/>
<dbReference type="InterPro" id="IPR005771">
    <property type="entry name" value="GalU_uridylyltTrfase_bac/arc"/>
</dbReference>
<evidence type="ECO:0000256" key="3">
    <source>
        <dbReference type="ARBA" id="ARBA00019048"/>
    </source>
</evidence>
<dbReference type="CDD" id="cd02541">
    <property type="entry name" value="UGPase_prokaryotic"/>
    <property type="match status" value="1"/>
</dbReference>
<sequence>MSANVKKVVIPVAGLGTRFLPATKAIPKEMITLVDEPLIQYVVREAVNAGFTDIILVTHSSKGAIENHFDHNFELEKTLAFKNKKDLLAKVANILPAEANIISVRQPQALGLGHAVLCAAPIIGNDPFAVLLPDVILSDRTNDLKNMVKAYQKTGHSQIMVEPVPKSEVYKYGIADCMGTDLEPGNSCEMSAIVEKPSIEEAPSNLSVTGRYVLDNQILNLLKVTPKGAGNEIQLTDAIAQLMEISNVDAYCLESKSYDCGDKLGYLKATVEFALQHPELGAEFKTWLDEFKTTP</sequence>
<dbReference type="InterPro" id="IPR029044">
    <property type="entry name" value="Nucleotide-diphossugar_trans"/>
</dbReference>
<evidence type="ECO:0000256" key="5">
    <source>
        <dbReference type="ARBA" id="ARBA00022695"/>
    </source>
</evidence>
<accession>A0A4P9K3Y0</accession>
<dbReference type="NCBIfam" id="TIGR01099">
    <property type="entry name" value="galU"/>
    <property type="match status" value="1"/>
</dbReference>
<dbReference type="GO" id="GO:0003983">
    <property type="term" value="F:UTP:glucose-1-phosphate uridylyltransferase activity"/>
    <property type="evidence" value="ECO:0007669"/>
    <property type="project" value="UniProtKB-EC"/>
</dbReference>
<evidence type="ECO:0000256" key="1">
    <source>
        <dbReference type="ARBA" id="ARBA00006890"/>
    </source>
</evidence>
<gene>
    <name evidence="10" type="primary">galU</name>
    <name evidence="10" type="ORF">FE785_02515</name>
</gene>
<comment type="catalytic activity">
    <reaction evidence="7 8">
        <text>alpha-D-glucose 1-phosphate + UTP + H(+) = UDP-alpha-D-glucose + diphosphate</text>
        <dbReference type="Rhea" id="RHEA:19889"/>
        <dbReference type="ChEBI" id="CHEBI:15378"/>
        <dbReference type="ChEBI" id="CHEBI:33019"/>
        <dbReference type="ChEBI" id="CHEBI:46398"/>
        <dbReference type="ChEBI" id="CHEBI:58601"/>
        <dbReference type="ChEBI" id="CHEBI:58885"/>
        <dbReference type="EC" id="2.7.7.9"/>
    </reaction>
</comment>
<dbReference type="OrthoDB" id="9803306at2"/>
<dbReference type="Gene3D" id="3.90.550.10">
    <property type="entry name" value="Spore Coat Polysaccharide Biosynthesis Protein SpsA, Chain A"/>
    <property type="match status" value="1"/>
</dbReference>
<dbReference type="Pfam" id="PF00483">
    <property type="entry name" value="NTP_transferase"/>
    <property type="match status" value="1"/>
</dbReference>